<dbReference type="AlphaFoldDB" id="A0A8S9XCM9"/>
<dbReference type="PANTHER" id="PTHR23301">
    <property type="entry name" value="CHITIN BINDING PERITROPHIN-A"/>
    <property type="match status" value="1"/>
</dbReference>
<keyword evidence="3" id="KW-0677">Repeat</keyword>
<dbReference type="InterPro" id="IPR036508">
    <property type="entry name" value="Chitin-bd_dom_sf"/>
</dbReference>
<accession>A0A8S9XCM9</accession>
<keyword evidence="2" id="KW-0732">Signal</keyword>
<comment type="caution">
    <text evidence="8">The sequence shown here is derived from an EMBL/GenBank/DDBJ whole genome shotgun (WGS) entry which is preliminary data.</text>
</comment>
<evidence type="ECO:0000256" key="3">
    <source>
        <dbReference type="ARBA" id="ARBA00022737"/>
    </source>
</evidence>
<evidence type="ECO:0000256" key="4">
    <source>
        <dbReference type="ARBA" id="ARBA00023157"/>
    </source>
</evidence>
<evidence type="ECO:0000256" key="5">
    <source>
        <dbReference type="ARBA" id="ARBA00023180"/>
    </source>
</evidence>
<keyword evidence="1" id="KW-0147">Chitin-binding</keyword>
<dbReference type="GO" id="GO:0008061">
    <property type="term" value="F:chitin binding"/>
    <property type="evidence" value="ECO:0007669"/>
    <property type="project" value="UniProtKB-KW"/>
</dbReference>
<proteinExistence type="predicted"/>
<evidence type="ECO:0000259" key="7">
    <source>
        <dbReference type="PROSITE" id="PS50940"/>
    </source>
</evidence>
<protein>
    <recommendedName>
        <fullName evidence="7">Chitin-binding type-2 domain-containing protein</fullName>
    </recommendedName>
</protein>
<dbReference type="Gene3D" id="2.170.140.10">
    <property type="entry name" value="Chitin binding domain"/>
    <property type="match status" value="3"/>
</dbReference>
<dbReference type="OrthoDB" id="439917at2759"/>
<feature type="region of interest" description="Disordered" evidence="6">
    <location>
        <begin position="42"/>
        <end position="68"/>
    </location>
</feature>
<dbReference type="EMBL" id="WIXP02000009">
    <property type="protein sequence ID" value="KAF6205826.1"/>
    <property type="molecule type" value="Genomic_DNA"/>
</dbReference>
<dbReference type="PROSITE" id="PS50940">
    <property type="entry name" value="CHIT_BIND_II"/>
    <property type="match status" value="3"/>
</dbReference>
<evidence type="ECO:0000313" key="8">
    <source>
        <dbReference type="EMBL" id="KAF6205826.1"/>
    </source>
</evidence>
<feature type="domain" description="Chitin-binding type-2" evidence="7">
    <location>
        <begin position="69"/>
        <end position="127"/>
    </location>
</feature>
<keyword evidence="4" id="KW-1015">Disulfide bond</keyword>
<evidence type="ECO:0000256" key="6">
    <source>
        <dbReference type="SAM" id="MobiDB-lite"/>
    </source>
</evidence>
<dbReference type="GO" id="GO:0005576">
    <property type="term" value="C:extracellular region"/>
    <property type="evidence" value="ECO:0007669"/>
    <property type="project" value="InterPro"/>
</dbReference>
<feature type="domain" description="Chitin-binding type-2" evidence="7">
    <location>
        <begin position="202"/>
        <end position="266"/>
    </location>
</feature>
<dbReference type="InterPro" id="IPR051940">
    <property type="entry name" value="Chitin_bind-dev_reg"/>
</dbReference>
<evidence type="ECO:0000256" key="2">
    <source>
        <dbReference type="ARBA" id="ARBA00022729"/>
    </source>
</evidence>
<reference evidence="8" key="1">
    <citation type="journal article" date="2021" name="Mol. Ecol. Resour.">
        <title>Apolygus lucorum genome provides insights into omnivorousness and mesophyll feeding.</title>
        <authorList>
            <person name="Liu Y."/>
            <person name="Liu H."/>
            <person name="Wang H."/>
            <person name="Huang T."/>
            <person name="Liu B."/>
            <person name="Yang B."/>
            <person name="Yin L."/>
            <person name="Li B."/>
            <person name="Zhang Y."/>
            <person name="Zhang S."/>
            <person name="Jiang F."/>
            <person name="Zhang X."/>
            <person name="Ren Y."/>
            <person name="Wang B."/>
            <person name="Wang S."/>
            <person name="Lu Y."/>
            <person name="Wu K."/>
            <person name="Fan W."/>
            <person name="Wang G."/>
        </authorList>
    </citation>
    <scope>NUCLEOTIDE SEQUENCE</scope>
    <source>
        <strain evidence="8">12Hb</strain>
    </source>
</reference>
<keyword evidence="5" id="KW-0325">Glycoprotein</keyword>
<sequence length="312" mass="35955">MGGRVYKRRRGKVSQPVEMKSTVWTVLVLSCLVGGSWCQRSRDRTNPTRQQNQQQKQQTSTAADDGELTDECPEPNGYFADGYQCDKYYECKDGAITEKLCPDGMVFNDYSILHEKCDLPFNIDCSQRSLMQDPKPSTHCPRQNGYFAHEDVKICDKFYFCVDGKFNMITCPSGLVYNEKTGICTWPDEAKKKHCSSQEVFNFECPKVDEKRAQQHPRYPDPEDCQFFYVCINGEVPRRNGCKIGQVFNEATGSCDWPRNVPECKEWYKGILTDEELDALEHPKPKVRNSNYTTAAQKRKRPHQSVQYDLPN</sequence>
<evidence type="ECO:0000313" key="9">
    <source>
        <dbReference type="Proteomes" id="UP000466442"/>
    </source>
</evidence>
<dbReference type="InterPro" id="IPR002557">
    <property type="entry name" value="Chitin-bd_dom"/>
</dbReference>
<dbReference type="Pfam" id="PF01607">
    <property type="entry name" value="CBM_14"/>
    <property type="match status" value="3"/>
</dbReference>
<dbReference type="Proteomes" id="UP000466442">
    <property type="component" value="Linkage Group LG9"/>
</dbReference>
<organism evidence="8 9">
    <name type="scientific">Apolygus lucorum</name>
    <name type="common">Small green plant bug</name>
    <name type="synonym">Lygocoris lucorum</name>
    <dbReference type="NCBI Taxonomy" id="248454"/>
    <lineage>
        <taxon>Eukaryota</taxon>
        <taxon>Metazoa</taxon>
        <taxon>Ecdysozoa</taxon>
        <taxon>Arthropoda</taxon>
        <taxon>Hexapoda</taxon>
        <taxon>Insecta</taxon>
        <taxon>Pterygota</taxon>
        <taxon>Neoptera</taxon>
        <taxon>Paraneoptera</taxon>
        <taxon>Hemiptera</taxon>
        <taxon>Heteroptera</taxon>
        <taxon>Panheteroptera</taxon>
        <taxon>Cimicomorpha</taxon>
        <taxon>Miridae</taxon>
        <taxon>Mirini</taxon>
        <taxon>Apolygus</taxon>
    </lineage>
</organism>
<dbReference type="SMART" id="SM00494">
    <property type="entry name" value="ChtBD2"/>
    <property type="match status" value="3"/>
</dbReference>
<dbReference type="PANTHER" id="PTHR23301:SF104">
    <property type="entry name" value="BCDNA.GH02976"/>
    <property type="match status" value="1"/>
</dbReference>
<evidence type="ECO:0000256" key="1">
    <source>
        <dbReference type="ARBA" id="ARBA00022669"/>
    </source>
</evidence>
<gene>
    <name evidence="8" type="ORF">GE061_020000</name>
</gene>
<name>A0A8S9XCM9_APOLU</name>
<feature type="domain" description="Chitin-binding type-2" evidence="7">
    <location>
        <begin position="137"/>
        <end position="197"/>
    </location>
</feature>
<keyword evidence="9" id="KW-1185">Reference proteome</keyword>
<dbReference type="SUPFAM" id="SSF57625">
    <property type="entry name" value="Invertebrate chitin-binding proteins"/>
    <property type="match status" value="3"/>
</dbReference>
<feature type="region of interest" description="Disordered" evidence="6">
    <location>
        <begin position="281"/>
        <end position="312"/>
    </location>
</feature>
<dbReference type="FunFam" id="2.170.140.10:FF:000002">
    <property type="entry name" value="Gasp, isoform A"/>
    <property type="match status" value="1"/>
</dbReference>
<dbReference type="PROSITE" id="PS51257">
    <property type="entry name" value="PROKAR_LIPOPROTEIN"/>
    <property type="match status" value="1"/>
</dbReference>